<dbReference type="SMART" id="SM00248">
    <property type="entry name" value="ANK"/>
    <property type="match status" value="13"/>
</dbReference>
<evidence type="ECO:0000256" key="1">
    <source>
        <dbReference type="ARBA" id="ARBA00022737"/>
    </source>
</evidence>
<dbReference type="Pfam" id="PF12796">
    <property type="entry name" value="Ank_2"/>
    <property type="match status" value="2"/>
</dbReference>
<protein>
    <recommendedName>
        <fullName evidence="4">Clr5 domain-containing protein</fullName>
    </recommendedName>
</protein>
<reference evidence="5" key="1">
    <citation type="journal article" date="2023" name="Mol. Phylogenet. Evol.">
        <title>Genome-scale phylogeny and comparative genomics of the fungal order Sordariales.</title>
        <authorList>
            <person name="Hensen N."/>
            <person name="Bonometti L."/>
            <person name="Westerberg I."/>
            <person name="Brannstrom I.O."/>
            <person name="Guillou S."/>
            <person name="Cros-Aarteil S."/>
            <person name="Calhoun S."/>
            <person name="Haridas S."/>
            <person name="Kuo A."/>
            <person name="Mondo S."/>
            <person name="Pangilinan J."/>
            <person name="Riley R."/>
            <person name="LaButti K."/>
            <person name="Andreopoulos B."/>
            <person name="Lipzen A."/>
            <person name="Chen C."/>
            <person name="Yan M."/>
            <person name="Daum C."/>
            <person name="Ng V."/>
            <person name="Clum A."/>
            <person name="Steindorff A."/>
            <person name="Ohm R.A."/>
            <person name="Martin F."/>
            <person name="Silar P."/>
            <person name="Natvig D.O."/>
            <person name="Lalanne C."/>
            <person name="Gautier V."/>
            <person name="Ament-Velasquez S.L."/>
            <person name="Kruys A."/>
            <person name="Hutchinson M.I."/>
            <person name="Powell A.J."/>
            <person name="Barry K."/>
            <person name="Miller A.N."/>
            <person name="Grigoriev I.V."/>
            <person name="Debuchy R."/>
            <person name="Gladieux P."/>
            <person name="Hiltunen Thoren M."/>
            <person name="Johannesson H."/>
        </authorList>
    </citation>
    <scope>NUCLEOTIDE SEQUENCE</scope>
    <source>
        <strain evidence="5">PSN324</strain>
    </source>
</reference>
<feature type="repeat" description="ANK" evidence="3">
    <location>
        <begin position="1040"/>
        <end position="1067"/>
    </location>
</feature>
<sequence>MPTLNWEAHRAEIERLFIEEKRTIEEIIGIMAGTHGFVASKASYERTLRRWNVRKYKMGAENWKRVARKITKGGKHAEVYCDGVHISSDRVRREISRYGTRGLTLRGKYAIVTGYRSVSTSPEPSDSLFICPPDPTYQYVEWHAESPWLSLLRALRAFGFRGSTPPQLGALSAKSSVSIARDGRSWLSSEVVAAVISASGSDCQAILQRAQSIPWAAEALRRVMPEEYSGQSNQIIQALAGNQPTNMTEESLMVHLYLLTNNFLSTYDGRLMASSGRELLEMRHATDEHILHLWDIFKRAGLELSKTFFSTSNPAVSAIRDRCLSSALALGRLDILEIMLNSGIDVNNPVASTSSPYGELPIQLAAEIKDEATSLDAVRMLLKHGAEPKRNEYRPTYDWDTDDESLIGSAITLRNWAVVETLLEAGAHVTPRDVLKALHVGNDYGLRLLDADVDIESTYGQPSGYYCLTFLGWAVKRGNLEFAKGLAARGANVNALQQLKLGILRCHAPDDEFDRLVTTTALGLAAYAGDLEMCRFLLLEEYAEIDAPRCTEHETDDHYHFYARITYRPLTIACGKGHIGIVRFLIDNGASIPLADENGINVPSNAKPESLLGIFIRQFGIQDNSQSCLDVCKLLIQKGALLDSALIAAATVKNLDLVLFFLALDAPLHAPAWSSSTKTALGAAIESGDVAIAQRIYNAGGFETGELEAIPNKEMMEFMASKGLLSPALLQYASAIVTRAIKIPDENKTLLRCILEHDIDLSTSRSYSYWPVEMAIKEGLDLNLIELLLQRGAPVRHRTLGMVVDKIATLRQAQSDETGAVQIHILNLILKYIPDSWKHGSTEGGLDSNVQWDKTSYSTLTKNLPAIITAAGRGLRDIVQMLLRAVCWGPRHVGVALTAAINSGKFLVAEDLLEMKPEPSLEEELNDGWYACYTDSPVSPLVAAVSSGRVSLARKLIERGAKVNREANSHNGGALQTSAVKGDYQMVELLLNHGADPNAALSGSQRATALQFAAIEGHLRIVHKLLSSGADVNQAGTLYRGRTAVEGAAEHGRLEILDLLLRQGGKIKCSWEGNTHTHTVWLAKKGGHTAAARLLMSQEEFAQLEDNSEREPCSDWVLESSTEDSETESSASNCCEIPGVDDVLGAEMGTYSDVSSAGITAGVETHHDPSWPNLSLIAGISETLLGEEADFFGNEEWDGWPANGLEVPGREVEDLTIHPGIGEEIPAWGPEFGFCFGDQPENLNELGQPGSSSTHGMHRNMGDITMPNSFLDDEIWSTYIAMDGGGTNCNDV</sequence>
<dbReference type="Gene3D" id="1.25.40.20">
    <property type="entry name" value="Ankyrin repeat-containing domain"/>
    <property type="match status" value="5"/>
</dbReference>
<evidence type="ECO:0000313" key="6">
    <source>
        <dbReference type="Proteomes" id="UP001321749"/>
    </source>
</evidence>
<comment type="caution">
    <text evidence="5">The sequence shown here is derived from an EMBL/GenBank/DDBJ whole genome shotgun (WGS) entry which is preliminary data.</text>
</comment>
<feature type="repeat" description="ANK" evidence="3">
    <location>
        <begin position="565"/>
        <end position="597"/>
    </location>
</feature>
<dbReference type="InterPro" id="IPR051165">
    <property type="entry name" value="Multifunctional_ANK_Repeat"/>
</dbReference>
<dbReference type="PANTHER" id="PTHR24123">
    <property type="entry name" value="ANKYRIN REPEAT-CONTAINING"/>
    <property type="match status" value="1"/>
</dbReference>
<dbReference type="PROSITE" id="PS50088">
    <property type="entry name" value="ANK_REPEAT"/>
    <property type="match status" value="5"/>
</dbReference>
<evidence type="ECO:0000259" key="4">
    <source>
        <dbReference type="Pfam" id="PF14420"/>
    </source>
</evidence>
<dbReference type="InterPro" id="IPR036770">
    <property type="entry name" value="Ankyrin_rpt-contain_sf"/>
</dbReference>
<evidence type="ECO:0000256" key="3">
    <source>
        <dbReference type="PROSITE-ProRule" id="PRU00023"/>
    </source>
</evidence>
<feature type="repeat" description="ANK" evidence="3">
    <location>
        <begin position="970"/>
        <end position="1002"/>
    </location>
</feature>
<dbReference type="PANTHER" id="PTHR24123:SF33">
    <property type="entry name" value="PROTEIN HOS4"/>
    <property type="match status" value="1"/>
</dbReference>
<proteinExistence type="predicted"/>
<organism evidence="5 6">
    <name type="scientific">Cladorrhinum samala</name>
    <dbReference type="NCBI Taxonomy" id="585594"/>
    <lineage>
        <taxon>Eukaryota</taxon>
        <taxon>Fungi</taxon>
        <taxon>Dikarya</taxon>
        <taxon>Ascomycota</taxon>
        <taxon>Pezizomycotina</taxon>
        <taxon>Sordariomycetes</taxon>
        <taxon>Sordariomycetidae</taxon>
        <taxon>Sordariales</taxon>
        <taxon>Podosporaceae</taxon>
        <taxon>Cladorrhinum</taxon>
    </lineage>
</organism>
<gene>
    <name evidence="5" type="ORF">QBC42DRAFT_285970</name>
</gene>
<dbReference type="Pfam" id="PF14420">
    <property type="entry name" value="Clr5"/>
    <property type="match status" value="1"/>
</dbReference>
<feature type="domain" description="Clr5" evidence="4">
    <location>
        <begin position="5"/>
        <end position="55"/>
    </location>
</feature>
<keyword evidence="2 3" id="KW-0040">ANK repeat</keyword>
<keyword evidence="6" id="KW-1185">Reference proteome</keyword>
<evidence type="ECO:0000256" key="2">
    <source>
        <dbReference type="ARBA" id="ARBA00023043"/>
    </source>
</evidence>
<reference evidence="5" key="2">
    <citation type="submission" date="2023-06" db="EMBL/GenBank/DDBJ databases">
        <authorList>
            <consortium name="Lawrence Berkeley National Laboratory"/>
            <person name="Mondo S.J."/>
            <person name="Hensen N."/>
            <person name="Bonometti L."/>
            <person name="Westerberg I."/>
            <person name="Brannstrom I.O."/>
            <person name="Guillou S."/>
            <person name="Cros-Aarteil S."/>
            <person name="Calhoun S."/>
            <person name="Haridas S."/>
            <person name="Kuo A."/>
            <person name="Pangilinan J."/>
            <person name="Riley R."/>
            <person name="Labutti K."/>
            <person name="Andreopoulos B."/>
            <person name="Lipzen A."/>
            <person name="Chen C."/>
            <person name="Yanf M."/>
            <person name="Daum C."/>
            <person name="Ng V."/>
            <person name="Clum A."/>
            <person name="Steindorff A."/>
            <person name="Ohm R."/>
            <person name="Martin F."/>
            <person name="Silar P."/>
            <person name="Natvig D."/>
            <person name="Lalanne C."/>
            <person name="Gautier V."/>
            <person name="Ament-Velasquez S.L."/>
            <person name="Kruys A."/>
            <person name="Hutchinson M.I."/>
            <person name="Powell A.J."/>
            <person name="Barry K."/>
            <person name="Miller A.N."/>
            <person name="Grigoriev I.V."/>
            <person name="Debuchy R."/>
            <person name="Gladieux P."/>
            <person name="Thoren M.H."/>
            <person name="Johannesson H."/>
        </authorList>
    </citation>
    <scope>NUCLEOTIDE SEQUENCE</scope>
    <source>
        <strain evidence="5">PSN324</strain>
    </source>
</reference>
<dbReference type="Proteomes" id="UP001321749">
    <property type="component" value="Unassembled WGS sequence"/>
</dbReference>
<keyword evidence="1" id="KW-0677">Repeat</keyword>
<accession>A0AAV9HT56</accession>
<evidence type="ECO:0000313" key="5">
    <source>
        <dbReference type="EMBL" id="KAK4462961.1"/>
    </source>
</evidence>
<feature type="repeat" description="ANK" evidence="3">
    <location>
        <begin position="1005"/>
        <end position="1037"/>
    </location>
</feature>
<dbReference type="InterPro" id="IPR002110">
    <property type="entry name" value="Ankyrin_rpt"/>
</dbReference>
<dbReference type="EMBL" id="MU864965">
    <property type="protein sequence ID" value="KAK4462961.1"/>
    <property type="molecule type" value="Genomic_DNA"/>
</dbReference>
<dbReference type="PROSITE" id="PS50297">
    <property type="entry name" value="ANK_REP_REGION"/>
    <property type="match status" value="4"/>
</dbReference>
<feature type="repeat" description="ANK" evidence="3">
    <location>
        <begin position="936"/>
        <end position="968"/>
    </location>
</feature>
<name>A0AAV9HT56_9PEZI</name>
<dbReference type="InterPro" id="IPR025676">
    <property type="entry name" value="Clr5_dom"/>
</dbReference>
<dbReference type="SUPFAM" id="SSF48403">
    <property type="entry name" value="Ankyrin repeat"/>
    <property type="match status" value="3"/>
</dbReference>